<dbReference type="CDD" id="cd18793">
    <property type="entry name" value="SF2_C_SNF"/>
    <property type="match status" value="1"/>
</dbReference>
<dbReference type="InterPro" id="IPR038718">
    <property type="entry name" value="SNF2-like_sf"/>
</dbReference>
<evidence type="ECO:0000256" key="1">
    <source>
        <dbReference type="ARBA" id="ARBA00022741"/>
    </source>
</evidence>
<dbReference type="SMART" id="SM00490">
    <property type="entry name" value="HELICc"/>
    <property type="match status" value="1"/>
</dbReference>
<keyword evidence="4" id="KW-0067">ATP-binding</keyword>
<comment type="caution">
    <text evidence="7">The sequence shown here is derived from an EMBL/GenBank/DDBJ whole genome shotgun (WGS) entry which is preliminary data.</text>
</comment>
<dbReference type="InterPro" id="IPR014001">
    <property type="entry name" value="Helicase_ATP-bd"/>
</dbReference>
<accession>A0ABT7JL86</accession>
<dbReference type="Pfam" id="PF00271">
    <property type="entry name" value="Helicase_C"/>
    <property type="match status" value="1"/>
</dbReference>
<evidence type="ECO:0000313" key="8">
    <source>
        <dbReference type="Proteomes" id="UP001302059"/>
    </source>
</evidence>
<dbReference type="SUPFAM" id="SSF52540">
    <property type="entry name" value="P-loop containing nucleoside triphosphate hydrolases"/>
    <property type="match status" value="2"/>
</dbReference>
<dbReference type="InterPro" id="IPR001650">
    <property type="entry name" value="Helicase_C-like"/>
</dbReference>
<evidence type="ECO:0000313" key="7">
    <source>
        <dbReference type="EMBL" id="MDL2345377.1"/>
    </source>
</evidence>
<dbReference type="Gene3D" id="3.40.50.300">
    <property type="entry name" value="P-loop containing nucleotide triphosphate hydrolases"/>
    <property type="match status" value="1"/>
</dbReference>
<keyword evidence="8" id="KW-1185">Reference proteome</keyword>
<dbReference type="Proteomes" id="UP001302059">
    <property type="component" value="Unassembled WGS sequence"/>
</dbReference>
<evidence type="ECO:0000259" key="6">
    <source>
        <dbReference type="PROSITE" id="PS51194"/>
    </source>
</evidence>
<keyword evidence="1" id="KW-0547">Nucleotide-binding</keyword>
<keyword evidence="2" id="KW-0378">Hydrolase</keyword>
<evidence type="ECO:0000256" key="3">
    <source>
        <dbReference type="ARBA" id="ARBA00022806"/>
    </source>
</evidence>
<dbReference type="InterPro" id="IPR000330">
    <property type="entry name" value="SNF2_N"/>
</dbReference>
<dbReference type="CDD" id="cd18011">
    <property type="entry name" value="DEXDc_RapA"/>
    <property type="match status" value="1"/>
</dbReference>
<dbReference type="Pfam" id="PF00176">
    <property type="entry name" value="SNF2-rel_dom"/>
    <property type="match status" value="1"/>
</dbReference>
<dbReference type="PROSITE" id="PS51194">
    <property type="entry name" value="HELICASE_CTER"/>
    <property type="match status" value="1"/>
</dbReference>
<protein>
    <submittedName>
        <fullName evidence="7">SNF2-related protein</fullName>
    </submittedName>
</protein>
<organism evidence="7 8">
    <name type="scientific">Deinococcus rhizophilus</name>
    <dbReference type="NCBI Taxonomy" id="3049544"/>
    <lineage>
        <taxon>Bacteria</taxon>
        <taxon>Thermotogati</taxon>
        <taxon>Deinococcota</taxon>
        <taxon>Deinococci</taxon>
        <taxon>Deinococcales</taxon>
        <taxon>Deinococcaceae</taxon>
        <taxon>Deinococcus</taxon>
    </lineage>
</organism>
<dbReference type="SMART" id="SM00487">
    <property type="entry name" value="DEXDc"/>
    <property type="match status" value="1"/>
</dbReference>
<dbReference type="PROSITE" id="PS51192">
    <property type="entry name" value="HELICASE_ATP_BIND_1"/>
    <property type="match status" value="1"/>
</dbReference>
<dbReference type="InterPro" id="IPR057342">
    <property type="entry name" value="DEXDc_RapA"/>
</dbReference>
<dbReference type="Gene3D" id="3.40.50.10810">
    <property type="entry name" value="Tandem AAA-ATPase domain"/>
    <property type="match status" value="1"/>
</dbReference>
<keyword evidence="3" id="KW-0347">Helicase</keyword>
<dbReference type="EMBL" id="JASNGB010000190">
    <property type="protein sequence ID" value="MDL2345377.1"/>
    <property type="molecule type" value="Genomic_DNA"/>
</dbReference>
<evidence type="ECO:0000256" key="2">
    <source>
        <dbReference type="ARBA" id="ARBA00022801"/>
    </source>
</evidence>
<evidence type="ECO:0000259" key="5">
    <source>
        <dbReference type="PROSITE" id="PS51192"/>
    </source>
</evidence>
<dbReference type="InterPro" id="IPR027417">
    <property type="entry name" value="P-loop_NTPase"/>
</dbReference>
<gene>
    <name evidence="7" type="ORF">QOL99_14640</name>
</gene>
<sequence>MLLPVVGAYVLHARSGEVGTVTSHESGRLVVTWGDGRSARVARQDVRCGLPVGQAVQEQPRSLRPSLGEGHVLELRTLGSREQALVEFWEGAGRHWLPWENLVPIWSARSMLEAGVRPPSGFAERFRLRQLALALQHWHRTTGALAQVDIDPLPHQLHLVRHILQSGNLNWLIADDVGLGKTIEVGLLLSALRQQGLRRFLLVVPAGLTRQWQAELRTRFGMGQAVVYGRDFEISDPAQWPLYEVVIGSMDRFKHERHLDLIRQSGRWDMVVFDEAHRLSRSLYGFKYATSERYHLASMLRGLTENVLLLSGTPHQGDLDRFEALLELLRPGPVWRERIQRLRMEPQLLSGMVIRNRKADVTDAHGNFIFKGKVTHAVAAPQNEEEEAFDRALRRYLLQGYEVSREGGKRNIAIGFVMTIYRKLAASSVAAIQGALERRLVRLQTQLREESEEAGGPEVEVEEGSPFVEREEQVTGGRTEFFSGETEMLQGLIALARSLRAHDTKLHAFTGTLLETILRTNPDERVLIFTEYRSTQDYLVASLQSLAPGRVDVIHGGQSLEERMASIAHFEEAGQFLVSTEAGGEGFNLQRRCHILVNYDLPWNPMRLVQRVGRLYRYGQDKPVVVFNLNVQGSLDDDILLQMYDRLEAVATVMAGVADEYREGLREDIVGELASFLDVDRILAEAAAHTPQRTQDRIEEALDRARQAAQQQNDLLRFSSGFDPGALRGELPIGEEHLTAFVEGMFTQLGVTISHRLYGERVWEIKLPDDLQDLLGLKQNQRVAFDRTLARTAKALLLDGNSRLLKHLLQTAGGYAFSGQVAQTSLPGDGTACAVLRWQDDRGRPLSESYAVLRRQGEAVEVNPPEFSTWLLQPAPDQPGEPVMNAGSWPRFEEKLHSLLARGAGQELHPAGFTVTGVAWAPVGVPGQEAGADAGERLARS</sequence>
<dbReference type="PANTHER" id="PTHR10799">
    <property type="entry name" value="SNF2/RAD54 HELICASE FAMILY"/>
    <property type="match status" value="1"/>
</dbReference>
<evidence type="ECO:0000256" key="4">
    <source>
        <dbReference type="ARBA" id="ARBA00022840"/>
    </source>
</evidence>
<dbReference type="InterPro" id="IPR049730">
    <property type="entry name" value="SNF2/RAD54-like_C"/>
</dbReference>
<dbReference type="RefSeq" id="WP_285524906.1">
    <property type="nucleotide sequence ID" value="NZ_JASNGB010000190.1"/>
</dbReference>
<feature type="domain" description="Helicase C-terminal" evidence="6">
    <location>
        <begin position="512"/>
        <end position="677"/>
    </location>
</feature>
<reference evidence="7 8" key="1">
    <citation type="submission" date="2023-05" db="EMBL/GenBank/DDBJ databases">
        <authorList>
            <person name="Gao F."/>
        </authorList>
    </citation>
    <scope>NUCLEOTIDE SEQUENCE [LARGE SCALE GENOMIC DNA]</scope>
    <source>
        <strain evidence="7 8">MIMF12</strain>
    </source>
</reference>
<feature type="domain" description="Helicase ATP-binding" evidence="5">
    <location>
        <begin position="162"/>
        <end position="332"/>
    </location>
</feature>
<proteinExistence type="predicted"/>
<name>A0ABT7JL86_9DEIO</name>